<evidence type="ECO:0000256" key="1">
    <source>
        <dbReference type="SAM" id="SignalP"/>
    </source>
</evidence>
<evidence type="ECO:0000313" key="3">
    <source>
        <dbReference type="WBParaSite" id="ACRNAN_scaffold2342.g20942.t1"/>
    </source>
</evidence>
<reference evidence="3" key="1">
    <citation type="submission" date="2022-11" db="UniProtKB">
        <authorList>
            <consortium name="WormBaseParasite"/>
        </authorList>
    </citation>
    <scope>IDENTIFICATION</scope>
</reference>
<organism evidence="2 3">
    <name type="scientific">Acrobeloides nanus</name>
    <dbReference type="NCBI Taxonomy" id="290746"/>
    <lineage>
        <taxon>Eukaryota</taxon>
        <taxon>Metazoa</taxon>
        <taxon>Ecdysozoa</taxon>
        <taxon>Nematoda</taxon>
        <taxon>Chromadorea</taxon>
        <taxon>Rhabditida</taxon>
        <taxon>Tylenchina</taxon>
        <taxon>Cephalobomorpha</taxon>
        <taxon>Cephaloboidea</taxon>
        <taxon>Cephalobidae</taxon>
        <taxon>Acrobeloides</taxon>
    </lineage>
</organism>
<proteinExistence type="predicted"/>
<dbReference type="Proteomes" id="UP000887540">
    <property type="component" value="Unplaced"/>
</dbReference>
<feature type="signal peptide" evidence="1">
    <location>
        <begin position="1"/>
        <end position="25"/>
    </location>
</feature>
<keyword evidence="2" id="KW-1185">Reference proteome</keyword>
<feature type="chain" id="PRO_5037655720" evidence="1">
    <location>
        <begin position="26"/>
        <end position="156"/>
    </location>
</feature>
<name>A0A914DEX4_9BILA</name>
<keyword evidence="1" id="KW-0732">Signal</keyword>
<dbReference type="AlphaFoldDB" id="A0A914DEX4"/>
<dbReference type="Pfam" id="PF17305">
    <property type="entry name" value="DUF5354"/>
    <property type="match status" value="1"/>
</dbReference>
<accession>A0A914DEX4</accession>
<dbReference type="InterPro" id="IPR035291">
    <property type="entry name" value="DUF5354"/>
</dbReference>
<evidence type="ECO:0000313" key="2">
    <source>
        <dbReference type="Proteomes" id="UP000887540"/>
    </source>
</evidence>
<protein>
    <submittedName>
        <fullName evidence="3">Uncharacterized protein</fullName>
    </submittedName>
</protein>
<dbReference type="WBParaSite" id="ACRNAN_scaffold2342.g20942.t1">
    <property type="protein sequence ID" value="ACRNAN_scaffold2342.g20942.t1"/>
    <property type="gene ID" value="ACRNAN_scaffold2342.g20942"/>
</dbReference>
<sequence>MSRSQRYSSPHVMVAFLAFLVGTQALVCYHTDEETGELRTIENEEYAYCVLFPSKKTSYGDSETVADGVLEAEVDAPFETIFDQNMPGYQVMSFCMYEKYDWPSMWEASSYSSKFQMKAPAADYLFRCVCNFNLCNSPQSFAPYFGSSTQPNKSLD</sequence>